<feature type="transmembrane region" description="Helical" evidence="8">
    <location>
        <begin position="699"/>
        <end position="722"/>
    </location>
</feature>
<evidence type="ECO:0000256" key="8">
    <source>
        <dbReference type="SAM" id="Phobius"/>
    </source>
</evidence>
<evidence type="ECO:0000313" key="10">
    <source>
        <dbReference type="EMBL" id="XCN14317.1"/>
    </source>
</evidence>
<dbReference type="RefSeq" id="WP_354596993.1">
    <property type="nucleotide sequence ID" value="NZ_CP136798.1"/>
</dbReference>
<dbReference type="InterPro" id="IPR050545">
    <property type="entry name" value="Mycobact_MmpL"/>
</dbReference>
<keyword evidence="5 8" id="KW-1133">Transmembrane helix</keyword>
<dbReference type="PANTHER" id="PTHR33406:SF11">
    <property type="entry name" value="MEMBRANE PROTEIN SCO6666-RELATED"/>
    <property type="match status" value="1"/>
</dbReference>
<feature type="transmembrane region" description="Helical" evidence="8">
    <location>
        <begin position="391"/>
        <end position="411"/>
    </location>
</feature>
<feature type="transmembrane region" description="Helical" evidence="8">
    <location>
        <begin position="40"/>
        <end position="60"/>
    </location>
</feature>
<dbReference type="SUPFAM" id="SSF82866">
    <property type="entry name" value="Multidrug efflux transporter AcrB transmembrane domain"/>
    <property type="match status" value="2"/>
</dbReference>
<keyword evidence="6 8" id="KW-0472">Membrane</keyword>
<feature type="transmembrane region" description="Helical" evidence="8">
    <location>
        <begin position="228"/>
        <end position="251"/>
    </location>
</feature>
<dbReference type="Gene3D" id="1.20.1640.10">
    <property type="entry name" value="Multidrug efflux transporter AcrB transmembrane domain"/>
    <property type="match status" value="2"/>
</dbReference>
<feature type="transmembrane region" description="Helical" evidence="8">
    <location>
        <begin position="306"/>
        <end position="325"/>
    </location>
</feature>
<feature type="domain" description="SSD" evidence="9">
    <location>
        <begin position="223"/>
        <end position="356"/>
    </location>
</feature>
<evidence type="ECO:0000256" key="5">
    <source>
        <dbReference type="ARBA" id="ARBA00022989"/>
    </source>
</evidence>
<comment type="subcellular location">
    <subcellularLocation>
        <location evidence="1">Cell membrane</location>
        <topology evidence="1">Multi-pass membrane protein</topology>
    </subcellularLocation>
</comment>
<feature type="transmembrane region" description="Helical" evidence="8">
    <location>
        <begin position="674"/>
        <end position="693"/>
    </location>
</feature>
<comment type="similarity">
    <text evidence="2">Belongs to the resistance-nodulation-cell division (RND) (TC 2.A.6) family. MmpL subfamily.</text>
</comment>
<dbReference type="InterPro" id="IPR004869">
    <property type="entry name" value="MMPL_dom"/>
</dbReference>
<evidence type="ECO:0000256" key="2">
    <source>
        <dbReference type="ARBA" id="ARBA00010157"/>
    </source>
</evidence>
<evidence type="ECO:0000256" key="1">
    <source>
        <dbReference type="ARBA" id="ARBA00004651"/>
    </source>
</evidence>
<gene>
    <name evidence="10" type="ORF">R1Y80_11910</name>
</gene>
<keyword evidence="3" id="KW-1003">Cell membrane</keyword>
<accession>A0AAU8KH24</accession>
<feature type="transmembrane region" description="Helical" evidence="8">
    <location>
        <begin position="630"/>
        <end position="653"/>
    </location>
</feature>
<feature type="transmembrane region" description="Helical" evidence="8">
    <location>
        <begin position="592"/>
        <end position="610"/>
    </location>
</feature>
<feature type="transmembrane region" description="Helical" evidence="8">
    <location>
        <begin position="202"/>
        <end position="221"/>
    </location>
</feature>
<dbReference type="PANTHER" id="PTHR33406">
    <property type="entry name" value="MEMBRANE PROTEIN MJ1562-RELATED"/>
    <property type="match status" value="1"/>
</dbReference>
<evidence type="ECO:0000256" key="4">
    <source>
        <dbReference type="ARBA" id="ARBA00022692"/>
    </source>
</evidence>
<feature type="transmembrane region" description="Helical" evidence="8">
    <location>
        <begin position="331"/>
        <end position="354"/>
    </location>
</feature>
<protein>
    <submittedName>
        <fullName evidence="10">MMPL family transporter</fullName>
    </submittedName>
</protein>
<organism evidence="10">
    <name type="scientific">Streptomyces sp. JL1001</name>
    <dbReference type="NCBI Taxonomy" id="3078227"/>
    <lineage>
        <taxon>Bacteria</taxon>
        <taxon>Bacillati</taxon>
        <taxon>Actinomycetota</taxon>
        <taxon>Actinomycetes</taxon>
        <taxon>Kitasatosporales</taxon>
        <taxon>Streptomycetaceae</taxon>
        <taxon>Streptomyces</taxon>
    </lineage>
</organism>
<evidence type="ECO:0000256" key="6">
    <source>
        <dbReference type="ARBA" id="ARBA00023136"/>
    </source>
</evidence>
<dbReference type="PROSITE" id="PS50156">
    <property type="entry name" value="SSD"/>
    <property type="match status" value="1"/>
</dbReference>
<evidence type="ECO:0000256" key="7">
    <source>
        <dbReference type="SAM" id="MobiDB-lite"/>
    </source>
</evidence>
<name>A0AAU8KH24_9ACTN</name>
<evidence type="ECO:0000256" key="3">
    <source>
        <dbReference type="ARBA" id="ARBA00022475"/>
    </source>
</evidence>
<reference evidence="10" key="1">
    <citation type="submission" date="2023-10" db="EMBL/GenBank/DDBJ databases">
        <title>Complete genome sequence of Streptomyces sp. JL1001.</title>
        <authorList>
            <person name="Jiang L."/>
        </authorList>
    </citation>
    <scope>NUCLEOTIDE SEQUENCE</scope>
    <source>
        <strain evidence="10">JL1001</strain>
    </source>
</reference>
<feature type="region of interest" description="Disordered" evidence="7">
    <location>
        <begin position="1"/>
        <end position="25"/>
    </location>
</feature>
<feature type="compositionally biased region" description="Basic and acidic residues" evidence="7">
    <location>
        <begin position="7"/>
        <end position="25"/>
    </location>
</feature>
<dbReference type="EMBL" id="CP136798">
    <property type="protein sequence ID" value="XCN14317.1"/>
    <property type="molecule type" value="Genomic_DNA"/>
</dbReference>
<proteinExistence type="inferred from homology"/>
<dbReference type="Pfam" id="PF03176">
    <property type="entry name" value="MMPL"/>
    <property type="match status" value="2"/>
</dbReference>
<dbReference type="GO" id="GO:0005886">
    <property type="term" value="C:plasma membrane"/>
    <property type="evidence" value="ECO:0007669"/>
    <property type="project" value="UniProtKB-SubCell"/>
</dbReference>
<sequence>MQRNGRSRQDQEHGEGGLATDDRPPALRRWGHFTAARPRLMIWAGVLLTVAGLVLAAGAMDRLVLSRFESPGSESVKTRAVLEKEFGEGTPSVLLMVTARQGTVDDAPVAAAARELEEELALRDGVADVASYWSRDGSPTLRGRDGKQALIIARMGGTVTEARTELATISPEFTRDEELFTVRVGGGDEIFRQVAEQSRQDFLRAEMIVFPLVLLLLFAIYRRFAAAALTLGMGLFSVITTLALMHLVTYVTEVSTFAANLALVMGIGLGVDYSLFVINRFREELRLRRPVPEAVAYTVGSAGRTVTFSGLTVLVSLSCLLLFPFPFLRSFAYAGVGTVLTAVFAALVILPAALARLGHRVARKGPAGNSLTPEGWWHRTALRMMRHPLRYGVPALAVLLALAAPVLGLTFGTPDERVLPEGVSSRVVQQEIRDNFAAEEMDAVQVLRRGLPGTAANSAAIEATALALSRIPEVHQVDALTGSYADGGRIAEPGTAAERFGHEEDTWYSVVATHEGLNHDVDRLLSDIRKTAAGEGEGPDQVRIGGYPAELADFRAQLVDRLPLVLGLVLAVTFLVLFLMTGSLLLPAKATLLNALSLGVMFGALVWIFQEGNLSGLLGFTPTGTIEPSIPILMFCVAFGLSMDYEVLMLSRIKEEYDRTGDTLGAVATGLERSGPLITSAAVIMAASFATYASSGVVFLKMLGLGMVAVILIDATLIRAVLVPVLMRLAGRANWWAPKPLRAVHRRWGLSETEPAATETAETAGAAVR</sequence>
<evidence type="ECO:0000259" key="9">
    <source>
        <dbReference type="PROSITE" id="PS50156"/>
    </source>
</evidence>
<dbReference type="InterPro" id="IPR000731">
    <property type="entry name" value="SSD"/>
</dbReference>
<feature type="transmembrane region" description="Helical" evidence="8">
    <location>
        <begin position="564"/>
        <end position="585"/>
    </location>
</feature>
<feature type="transmembrane region" description="Helical" evidence="8">
    <location>
        <begin position="257"/>
        <end position="278"/>
    </location>
</feature>
<keyword evidence="4 8" id="KW-0812">Transmembrane</keyword>
<dbReference type="AlphaFoldDB" id="A0AAU8KH24"/>